<dbReference type="EMBL" id="CP121671">
    <property type="protein sequence ID" value="WFT74705.1"/>
    <property type="molecule type" value="Genomic_DNA"/>
</dbReference>
<evidence type="ECO:0000256" key="1">
    <source>
        <dbReference type="ARBA" id="ARBA00008635"/>
    </source>
</evidence>
<comment type="similarity">
    <text evidence="1">Belongs to the DinB family.</text>
</comment>
<gene>
    <name evidence="3" type="ORF">P9989_20565</name>
</gene>
<proteinExistence type="inferred from homology"/>
<name>A0ABY8J1R3_9BACI</name>
<keyword evidence="2" id="KW-0479">Metal-binding</keyword>
<dbReference type="InterPro" id="IPR007837">
    <property type="entry name" value="DinB"/>
</dbReference>
<evidence type="ECO:0000313" key="3">
    <source>
        <dbReference type="EMBL" id="WFT74705.1"/>
    </source>
</evidence>
<evidence type="ECO:0000256" key="2">
    <source>
        <dbReference type="ARBA" id="ARBA00022723"/>
    </source>
</evidence>
<organism evidence="3 4">
    <name type="scientific">Halobacillus naozhouensis</name>
    <dbReference type="NCBI Taxonomy" id="554880"/>
    <lineage>
        <taxon>Bacteria</taxon>
        <taxon>Bacillati</taxon>
        <taxon>Bacillota</taxon>
        <taxon>Bacilli</taxon>
        <taxon>Bacillales</taxon>
        <taxon>Bacillaceae</taxon>
        <taxon>Halobacillus</taxon>
    </lineage>
</organism>
<dbReference type="InterPro" id="IPR034660">
    <property type="entry name" value="DinB/YfiT-like"/>
</dbReference>
<protein>
    <submittedName>
        <fullName evidence="3">DinB family protein</fullName>
    </submittedName>
</protein>
<dbReference type="SUPFAM" id="SSF109854">
    <property type="entry name" value="DinB/YfiT-like putative metalloenzymes"/>
    <property type="match status" value="1"/>
</dbReference>
<dbReference type="RefSeq" id="WP_283076701.1">
    <property type="nucleotide sequence ID" value="NZ_CP121671.1"/>
</dbReference>
<dbReference type="Gene3D" id="1.20.120.450">
    <property type="entry name" value="dinb family like domain"/>
    <property type="match status" value="1"/>
</dbReference>
<dbReference type="Pfam" id="PF05163">
    <property type="entry name" value="DinB"/>
    <property type="match status" value="1"/>
</dbReference>
<evidence type="ECO:0000313" key="4">
    <source>
        <dbReference type="Proteomes" id="UP001221597"/>
    </source>
</evidence>
<accession>A0ABY8J1R3</accession>
<keyword evidence="4" id="KW-1185">Reference proteome</keyword>
<sequence>MSKSAQLIDYLMSHREVTNELAAKIDPDHYTFKPTPTSMEAQKLVNHILESTYTFARLANKQEPEKLFDEDDTADLTERAQEYTEATVKLLSKLTDEEFEQTLDVSHIFGKEMTAGQLLNMAIDHEINHKGNLFVYVREMGHTDLPMYVKA</sequence>
<reference evidence="3 4" key="1">
    <citation type="submission" date="2023-04" db="EMBL/GenBank/DDBJ databases">
        <title>Genome sequence of Halobacillus naozhouensis KACC 21980.</title>
        <authorList>
            <person name="Kim S."/>
            <person name="Heo J."/>
            <person name="Kwon S.-W."/>
        </authorList>
    </citation>
    <scope>NUCLEOTIDE SEQUENCE [LARGE SCALE GENOMIC DNA]</scope>
    <source>
        <strain evidence="3 4">KCTC 13234</strain>
    </source>
</reference>
<dbReference type="Proteomes" id="UP001221597">
    <property type="component" value="Chromosome"/>
</dbReference>